<feature type="domain" description="ABC transmembrane type-1" evidence="11">
    <location>
        <begin position="77"/>
        <end position="306"/>
    </location>
</feature>
<evidence type="ECO:0000256" key="5">
    <source>
        <dbReference type="ARBA" id="ARBA00022592"/>
    </source>
</evidence>
<dbReference type="Proteomes" id="UP000018159">
    <property type="component" value="Unassembled WGS sequence"/>
</dbReference>
<comment type="similarity">
    <text evidence="2 10">Belongs to the binding-protein-dependent transport system permease family. CysTW subfamily.</text>
</comment>
<keyword evidence="13" id="KW-1185">Reference proteome</keyword>
<dbReference type="PANTHER" id="PTHR30425">
    <property type="entry name" value="PHOSPHATE TRANSPORT SYSTEM PERMEASE PROTEIN PST"/>
    <property type="match status" value="1"/>
</dbReference>
<reference evidence="12 13" key="1">
    <citation type="journal article" date="2013" name="PLoS ONE">
        <title>Enrichment and Genome Sequence of the Group I.1a Ammonia-Oxidizing Archaeon ?Ca. Nitrosotenuis uzonensis? Representing a Clade Globally.</title>
        <authorList>
            <person name="Lebedeva E.V."/>
            <person name="Hatzenpichler R."/>
            <person name="Pelletier E."/>
            <person name="Schuster N."/>
            <person name="Hauzmayer S."/>
            <person name="Bulaev A."/>
            <person name="Grigor'eva N.V."/>
            <person name="Galushko A."/>
            <person name="Schmid M."/>
            <person name="Palatinszky M."/>
            <person name="Le Paslier D."/>
            <person name="Daims H."/>
            <person name="Wagner M."/>
        </authorList>
    </citation>
    <scope>NUCLEOTIDE SEQUENCE [LARGE SCALE GENOMIC DNA]</scope>
    <source>
        <strain evidence="12 13">N4</strain>
    </source>
</reference>
<dbReference type="InterPro" id="IPR035906">
    <property type="entry name" value="MetI-like_sf"/>
</dbReference>
<keyword evidence="6 9" id="KW-0812">Transmembrane</keyword>
<dbReference type="GO" id="GO:0005315">
    <property type="term" value="F:phosphate transmembrane transporter activity"/>
    <property type="evidence" value="ECO:0007669"/>
    <property type="project" value="InterPro"/>
</dbReference>
<comment type="caution">
    <text evidence="12">The sequence shown here is derived from an EMBL/GenBank/DDBJ whole genome shotgun (WGS) entry which is preliminary data.</text>
</comment>
<dbReference type="GO" id="GO:0005886">
    <property type="term" value="C:plasma membrane"/>
    <property type="evidence" value="ECO:0007669"/>
    <property type="project" value="UniProtKB-SubCell"/>
</dbReference>
<name>V6ARD3_9ARCH</name>
<dbReference type="NCBIfam" id="TIGR02138">
    <property type="entry name" value="phosphate_pstC"/>
    <property type="match status" value="1"/>
</dbReference>
<keyword evidence="4 10" id="KW-1003">Cell membrane</keyword>
<evidence type="ECO:0000256" key="3">
    <source>
        <dbReference type="ARBA" id="ARBA00022448"/>
    </source>
</evidence>
<feature type="transmembrane region" description="Helical" evidence="9">
    <location>
        <begin position="76"/>
        <end position="103"/>
    </location>
</feature>
<keyword evidence="3 9" id="KW-0813">Transport</keyword>
<evidence type="ECO:0000256" key="2">
    <source>
        <dbReference type="ARBA" id="ARBA00007069"/>
    </source>
</evidence>
<gene>
    <name evidence="12" type="primary">pstC</name>
    <name evidence="12" type="ORF">NITUZ_140063</name>
</gene>
<feature type="transmembrane region" description="Helical" evidence="9">
    <location>
        <begin position="21"/>
        <end position="42"/>
    </location>
</feature>
<dbReference type="OrthoDB" id="338493at2157"/>
<dbReference type="InterPro" id="IPR000515">
    <property type="entry name" value="MetI-like"/>
</dbReference>
<dbReference type="CDD" id="cd06261">
    <property type="entry name" value="TM_PBP2"/>
    <property type="match status" value="1"/>
</dbReference>
<evidence type="ECO:0000256" key="9">
    <source>
        <dbReference type="RuleBase" id="RU363032"/>
    </source>
</evidence>
<dbReference type="InterPro" id="IPR051124">
    <property type="entry name" value="Phosphate_Transport_Permease"/>
</dbReference>
<protein>
    <recommendedName>
        <fullName evidence="10">Phosphate transport system permease protein</fullName>
    </recommendedName>
</protein>
<keyword evidence="8 9" id="KW-0472">Membrane</keyword>
<sequence>MLNSPRHTKIAGISADRIFKMAATVAGVYVLAVILLMVFELFSESHEIWEHSGISFLTGSEWNAVEGRESFGAAPYIMGTLVTAGLAMVIGVPLSIGIAMFISQAPKFISGPLSMLVDLLAAVPSIIYGLWGLFVFRDIFLHWIEYPLYETFGKDIWLFSPAPFGLDILTASVILAIMIIPTISAVSREIMAAVPQMQKEAAYMLGATKWEMFKLAIFPYAKTGLIGAAILGLGRAVGETMAVTMLIGNATGPSAFPQSLFQPGQTMSSIIANEFIEASPASLHLPALVGVGVILLLVAIGINIVAHMLVSRMLKVKEGVINA</sequence>
<evidence type="ECO:0000256" key="1">
    <source>
        <dbReference type="ARBA" id="ARBA00004651"/>
    </source>
</evidence>
<dbReference type="STRING" id="1407055.NITUZ_140063"/>
<dbReference type="AlphaFoldDB" id="V6ARD3"/>
<dbReference type="PROSITE" id="PS50928">
    <property type="entry name" value="ABC_TM1"/>
    <property type="match status" value="1"/>
</dbReference>
<comment type="subcellular location">
    <subcellularLocation>
        <location evidence="1 9">Cell membrane</location>
        <topology evidence="1 9">Multi-pass membrane protein</topology>
    </subcellularLocation>
</comment>
<keyword evidence="5 10" id="KW-0592">Phosphate transport</keyword>
<dbReference type="InterPro" id="IPR011864">
    <property type="entry name" value="Phosphate_PstC"/>
</dbReference>
<feature type="transmembrane region" description="Helical" evidence="9">
    <location>
        <begin position="115"/>
        <end position="136"/>
    </location>
</feature>
<feature type="transmembrane region" description="Helical" evidence="9">
    <location>
        <begin position="156"/>
        <end position="180"/>
    </location>
</feature>
<dbReference type="PANTHER" id="PTHR30425:SF1">
    <property type="entry name" value="PHOSPHATE TRANSPORT SYSTEM PERMEASE PROTEIN PSTC"/>
    <property type="match status" value="1"/>
</dbReference>
<evidence type="ECO:0000313" key="13">
    <source>
        <dbReference type="Proteomes" id="UP000018159"/>
    </source>
</evidence>
<evidence type="ECO:0000256" key="10">
    <source>
        <dbReference type="RuleBase" id="RU363054"/>
    </source>
</evidence>
<keyword evidence="7 9" id="KW-1133">Transmembrane helix</keyword>
<dbReference type="RefSeq" id="WP_048194318.1">
    <property type="nucleotide sequence ID" value="NZ_CBTY010000006.1"/>
</dbReference>
<dbReference type="Pfam" id="PF00528">
    <property type="entry name" value="BPD_transp_1"/>
    <property type="match status" value="1"/>
</dbReference>
<accession>V6ARD3</accession>
<evidence type="ECO:0000256" key="7">
    <source>
        <dbReference type="ARBA" id="ARBA00022989"/>
    </source>
</evidence>
<dbReference type="EMBL" id="CBTY010000006">
    <property type="protein sequence ID" value="CDI04988.1"/>
    <property type="molecule type" value="Genomic_DNA"/>
</dbReference>
<evidence type="ECO:0000256" key="6">
    <source>
        <dbReference type="ARBA" id="ARBA00022692"/>
    </source>
</evidence>
<proteinExistence type="inferred from homology"/>
<evidence type="ECO:0000313" key="12">
    <source>
        <dbReference type="EMBL" id="CDI04988.1"/>
    </source>
</evidence>
<evidence type="ECO:0000259" key="11">
    <source>
        <dbReference type="PROSITE" id="PS50928"/>
    </source>
</evidence>
<dbReference type="GO" id="GO:0006817">
    <property type="term" value="P:phosphate ion transport"/>
    <property type="evidence" value="ECO:0007669"/>
    <property type="project" value="UniProtKB-KW"/>
</dbReference>
<evidence type="ECO:0000256" key="4">
    <source>
        <dbReference type="ARBA" id="ARBA00022475"/>
    </source>
</evidence>
<dbReference type="SUPFAM" id="SSF161098">
    <property type="entry name" value="MetI-like"/>
    <property type="match status" value="1"/>
</dbReference>
<evidence type="ECO:0000256" key="8">
    <source>
        <dbReference type="ARBA" id="ARBA00023136"/>
    </source>
</evidence>
<feature type="transmembrane region" description="Helical" evidence="9">
    <location>
        <begin position="217"/>
        <end position="237"/>
    </location>
</feature>
<dbReference type="Gene3D" id="1.10.3720.10">
    <property type="entry name" value="MetI-like"/>
    <property type="match status" value="1"/>
</dbReference>
<organism evidence="12 13">
    <name type="scientific">Candidatus Nitrosotenuis uzonensis</name>
    <dbReference type="NCBI Taxonomy" id="1407055"/>
    <lineage>
        <taxon>Archaea</taxon>
        <taxon>Nitrososphaerota</taxon>
        <taxon>Candidatus Nitrosotenuis</taxon>
    </lineage>
</organism>
<feature type="transmembrane region" description="Helical" evidence="9">
    <location>
        <begin position="287"/>
        <end position="310"/>
    </location>
</feature>
<comment type="function">
    <text evidence="10">Part of the binding-protein-dependent transport system for phosphate; probably responsible for the translocation of the substrate across the membrane.</text>
</comment>